<evidence type="ECO:0000313" key="12">
    <source>
        <dbReference type="Proteomes" id="UP000032180"/>
    </source>
</evidence>
<keyword evidence="3 7" id="KW-0238">DNA-binding</keyword>
<feature type="compositionally biased region" description="Basic and acidic residues" evidence="9">
    <location>
        <begin position="1"/>
        <end position="14"/>
    </location>
</feature>
<feature type="domain" description="Homeobox" evidence="10">
    <location>
        <begin position="50"/>
        <end position="110"/>
    </location>
</feature>
<feature type="compositionally biased region" description="Acidic residues" evidence="9">
    <location>
        <begin position="24"/>
        <end position="42"/>
    </location>
</feature>
<dbReference type="InterPro" id="IPR000047">
    <property type="entry name" value="HTH_motif"/>
</dbReference>
<dbReference type="CDD" id="cd00086">
    <property type="entry name" value="homeodomain"/>
    <property type="match status" value="1"/>
</dbReference>
<evidence type="ECO:0000256" key="3">
    <source>
        <dbReference type="ARBA" id="ARBA00023125"/>
    </source>
</evidence>
<evidence type="ECO:0000313" key="11">
    <source>
        <dbReference type="EnsemblPlants" id="LPERR07G07940.1"/>
    </source>
</evidence>
<dbReference type="PROSITE" id="PS00027">
    <property type="entry name" value="HOMEOBOX_1"/>
    <property type="match status" value="1"/>
</dbReference>
<feature type="DNA-binding region" description="Homeobox" evidence="7">
    <location>
        <begin position="52"/>
        <end position="111"/>
    </location>
</feature>
<dbReference type="HOGENOM" id="CLU_087435_0_0_1"/>
<feature type="region of interest" description="Disordered" evidence="9">
    <location>
        <begin position="1"/>
        <end position="49"/>
    </location>
</feature>
<reference evidence="11 12" key="1">
    <citation type="submission" date="2012-08" db="EMBL/GenBank/DDBJ databases">
        <title>Oryza genome evolution.</title>
        <authorList>
            <person name="Wing R.A."/>
        </authorList>
    </citation>
    <scope>NUCLEOTIDE SEQUENCE</scope>
</reference>
<dbReference type="InterPro" id="IPR009057">
    <property type="entry name" value="Homeodomain-like_sf"/>
</dbReference>
<dbReference type="GO" id="GO:0003677">
    <property type="term" value="F:DNA binding"/>
    <property type="evidence" value="ECO:0007669"/>
    <property type="project" value="UniProtKB-UniRule"/>
</dbReference>
<name>A0A0D9WXE4_9ORYZ</name>
<keyword evidence="12" id="KW-1185">Reference proteome</keyword>
<keyword evidence="4 7" id="KW-0371">Homeobox</keyword>
<dbReference type="PANTHER" id="PTHR45654:SF111">
    <property type="entry name" value="HOMEOBOX-LEUCINE ZIPPER PROTEIN ROC6"/>
    <property type="match status" value="1"/>
</dbReference>
<dbReference type="GO" id="GO:0000981">
    <property type="term" value="F:DNA-binding transcription factor activity, RNA polymerase II-specific"/>
    <property type="evidence" value="ECO:0007669"/>
    <property type="project" value="InterPro"/>
</dbReference>
<dbReference type="Gene3D" id="1.10.10.60">
    <property type="entry name" value="Homeodomain-like"/>
    <property type="match status" value="1"/>
</dbReference>
<comment type="subcellular location">
    <subcellularLocation>
        <location evidence="1 7 8">Nucleus</location>
    </subcellularLocation>
</comment>
<dbReference type="PROSITE" id="PS50071">
    <property type="entry name" value="HOMEOBOX_2"/>
    <property type="match status" value="1"/>
</dbReference>
<dbReference type="SMART" id="SM00389">
    <property type="entry name" value="HOX"/>
    <property type="match status" value="1"/>
</dbReference>
<evidence type="ECO:0000256" key="6">
    <source>
        <dbReference type="ARBA" id="ARBA00023242"/>
    </source>
</evidence>
<sequence length="232" mass="26395">MDNKFQQHSDDAHVLDLPITSMLEVDDGMEETNDSAGDDPDYGGEGKDEATSFKRMKRHNDVQIKELESVFERNNYVGRKQRKELAKKLGMEEKQVKFWFQNQRTRKKMHDERHETMVLQEENKALAAKNKVLKEAISDQICLTCNRPVVLPAAKTIQMWYLRFENMRLHGELQRATVVLNQLTQDANAGAVALTQFGSSAKNSQTRLVIDSPTPLKLENVPSPNSANAINP</sequence>
<dbReference type="Gramene" id="LPERR07G07940.1">
    <property type="protein sequence ID" value="LPERR07G07940.1"/>
    <property type="gene ID" value="LPERR07G07940"/>
</dbReference>
<dbReference type="eggNOG" id="ENOG502SWM9">
    <property type="taxonomic scope" value="Eukaryota"/>
</dbReference>
<dbReference type="PRINTS" id="PR00031">
    <property type="entry name" value="HTHREPRESSR"/>
</dbReference>
<dbReference type="STRING" id="77586.A0A0D9WXE4"/>
<dbReference type="InterPro" id="IPR001356">
    <property type="entry name" value="HD"/>
</dbReference>
<proteinExistence type="predicted"/>
<dbReference type="InterPro" id="IPR017970">
    <property type="entry name" value="Homeobox_CS"/>
</dbReference>
<protein>
    <recommendedName>
        <fullName evidence="10">Homeobox domain-containing protein</fullName>
    </recommendedName>
</protein>
<keyword evidence="5" id="KW-0804">Transcription</keyword>
<dbReference type="SUPFAM" id="SSF46689">
    <property type="entry name" value="Homeodomain-like"/>
    <property type="match status" value="1"/>
</dbReference>
<dbReference type="GO" id="GO:0005634">
    <property type="term" value="C:nucleus"/>
    <property type="evidence" value="ECO:0007669"/>
    <property type="project" value="UniProtKB-SubCell"/>
</dbReference>
<evidence type="ECO:0000256" key="2">
    <source>
        <dbReference type="ARBA" id="ARBA00023015"/>
    </source>
</evidence>
<dbReference type="InterPro" id="IPR042160">
    <property type="entry name" value="HD-Zip_IV"/>
</dbReference>
<evidence type="ECO:0000256" key="4">
    <source>
        <dbReference type="ARBA" id="ARBA00023155"/>
    </source>
</evidence>
<dbReference type="Proteomes" id="UP000032180">
    <property type="component" value="Chromosome 7"/>
</dbReference>
<keyword evidence="6 7" id="KW-0539">Nucleus</keyword>
<accession>A0A0D9WXE4</accession>
<evidence type="ECO:0000256" key="8">
    <source>
        <dbReference type="RuleBase" id="RU000682"/>
    </source>
</evidence>
<evidence type="ECO:0000256" key="1">
    <source>
        <dbReference type="ARBA" id="ARBA00004123"/>
    </source>
</evidence>
<dbReference type="PANTHER" id="PTHR45654">
    <property type="entry name" value="HOMEOBOX-LEUCINE ZIPPER PROTEIN MERISTEM L1"/>
    <property type="match status" value="1"/>
</dbReference>
<evidence type="ECO:0000256" key="7">
    <source>
        <dbReference type="PROSITE-ProRule" id="PRU00108"/>
    </source>
</evidence>
<evidence type="ECO:0000259" key="10">
    <source>
        <dbReference type="PROSITE" id="PS50071"/>
    </source>
</evidence>
<reference evidence="12" key="2">
    <citation type="submission" date="2013-12" db="EMBL/GenBank/DDBJ databases">
        <authorList>
            <person name="Yu Y."/>
            <person name="Lee S."/>
            <person name="de Baynast K."/>
            <person name="Wissotski M."/>
            <person name="Liu L."/>
            <person name="Talag J."/>
            <person name="Goicoechea J."/>
            <person name="Angelova A."/>
            <person name="Jetty R."/>
            <person name="Kudrna D."/>
            <person name="Golser W."/>
            <person name="Rivera L."/>
            <person name="Zhang J."/>
            <person name="Wing R."/>
        </authorList>
    </citation>
    <scope>NUCLEOTIDE SEQUENCE</scope>
</reference>
<evidence type="ECO:0000256" key="9">
    <source>
        <dbReference type="SAM" id="MobiDB-lite"/>
    </source>
</evidence>
<dbReference type="EnsemblPlants" id="LPERR07G07940.1">
    <property type="protein sequence ID" value="LPERR07G07940.1"/>
    <property type="gene ID" value="LPERR07G07940"/>
</dbReference>
<reference evidence="11" key="3">
    <citation type="submission" date="2015-04" db="UniProtKB">
        <authorList>
            <consortium name="EnsemblPlants"/>
        </authorList>
    </citation>
    <scope>IDENTIFICATION</scope>
</reference>
<organism evidence="11 12">
    <name type="scientific">Leersia perrieri</name>
    <dbReference type="NCBI Taxonomy" id="77586"/>
    <lineage>
        <taxon>Eukaryota</taxon>
        <taxon>Viridiplantae</taxon>
        <taxon>Streptophyta</taxon>
        <taxon>Embryophyta</taxon>
        <taxon>Tracheophyta</taxon>
        <taxon>Spermatophyta</taxon>
        <taxon>Magnoliopsida</taxon>
        <taxon>Liliopsida</taxon>
        <taxon>Poales</taxon>
        <taxon>Poaceae</taxon>
        <taxon>BOP clade</taxon>
        <taxon>Oryzoideae</taxon>
        <taxon>Oryzeae</taxon>
        <taxon>Oryzinae</taxon>
        <taxon>Leersia</taxon>
    </lineage>
</organism>
<keyword evidence="2" id="KW-0805">Transcription regulation</keyword>
<dbReference type="AlphaFoldDB" id="A0A0D9WXE4"/>
<evidence type="ECO:0000256" key="5">
    <source>
        <dbReference type="ARBA" id="ARBA00023163"/>
    </source>
</evidence>
<dbReference type="Pfam" id="PF00046">
    <property type="entry name" value="Homeodomain"/>
    <property type="match status" value="1"/>
</dbReference>